<gene>
    <name evidence="2" type="primary">Syna_3</name>
    <name evidence="2" type="ORF">N1851_008364</name>
</gene>
<dbReference type="PANTHER" id="PTHR10424:SF80">
    <property type="entry name" value="ENVELOPE GLYCOPROTEIN"/>
    <property type="match status" value="1"/>
</dbReference>
<dbReference type="CDD" id="cd09951">
    <property type="entry name" value="HERV-Rb-like_HR1-HR2"/>
    <property type="match status" value="1"/>
</dbReference>
<evidence type="ECO:0000313" key="3">
    <source>
        <dbReference type="Proteomes" id="UP001174136"/>
    </source>
</evidence>
<feature type="transmembrane region" description="Helical" evidence="1">
    <location>
        <begin position="345"/>
        <end position="363"/>
    </location>
</feature>
<keyword evidence="3" id="KW-1185">Reference proteome</keyword>
<keyword evidence="1" id="KW-1133">Transmembrane helix</keyword>
<evidence type="ECO:0000256" key="1">
    <source>
        <dbReference type="SAM" id="Phobius"/>
    </source>
</evidence>
<name>A0AA47P4M9_MERPO</name>
<dbReference type="EMBL" id="JAOPHQ010001469">
    <property type="protein sequence ID" value="KAK0150526.1"/>
    <property type="molecule type" value="Genomic_DNA"/>
</dbReference>
<dbReference type="PANTHER" id="PTHR10424">
    <property type="entry name" value="VIRAL ENVELOPE PROTEIN"/>
    <property type="match status" value="1"/>
</dbReference>
<dbReference type="AlphaFoldDB" id="A0AA47P4M9"/>
<comment type="caution">
    <text evidence="2">The sequence shown here is derived from an EMBL/GenBank/DDBJ whole genome shotgun (WGS) entry which is preliminary data.</text>
</comment>
<sequence length="421" mass="46577">MSVVRVNILPESKSSTPAVTYSEQGVTIFNLAPSAYKAYPIASLVQQLVPLYTIPVYLNKTDNPRGTYCMIRLFIEAHPKNCTLLGNLFPPGLNKTTPPTFKAQPAPYWCFTQVSTRPVGDLPAAWCQHTYNVTGWPNMTQLTLGRMDLYWLCATDILRLRLPRHWSGTCTIVRLTVPVTVFVQTFDLQNSPCYIDAIGIPRGVPNEYKLADQIGAGFEILSALFPITPNKNVDRINYIHYNVQRLANLTRDAVEGISTQLAATSLMAFQNRVALDMLLAEKGGVCAMFGDQCCTFIPNNTAPDGSVTKALNGLRALSTELKEASELDNPLEAWMRGLDARPWKALVMAVLTSLACFLAILITCGCCCIPCARTLCVRLIATALSKENAPRDYEHQMGSLLVEPLKDDDEESYCDMTLTVY</sequence>
<evidence type="ECO:0000313" key="2">
    <source>
        <dbReference type="EMBL" id="KAK0150526.1"/>
    </source>
</evidence>
<dbReference type="SUPFAM" id="SSF58069">
    <property type="entry name" value="Virus ectodomain"/>
    <property type="match status" value="1"/>
</dbReference>
<keyword evidence="1" id="KW-0812">Transmembrane</keyword>
<dbReference type="InterPro" id="IPR018154">
    <property type="entry name" value="TLV/ENV_coat_polyprotein"/>
</dbReference>
<accession>A0AA47P4M9</accession>
<organism evidence="2 3">
    <name type="scientific">Merluccius polli</name>
    <name type="common">Benguela hake</name>
    <name type="synonym">Merluccius cadenati</name>
    <dbReference type="NCBI Taxonomy" id="89951"/>
    <lineage>
        <taxon>Eukaryota</taxon>
        <taxon>Metazoa</taxon>
        <taxon>Chordata</taxon>
        <taxon>Craniata</taxon>
        <taxon>Vertebrata</taxon>
        <taxon>Euteleostomi</taxon>
        <taxon>Actinopterygii</taxon>
        <taxon>Neopterygii</taxon>
        <taxon>Teleostei</taxon>
        <taxon>Neoteleostei</taxon>
        <taxon>Acanthomorphata</taxon>
        <taxon>Zeiogadaria</taxon>
        <taxon>Gadariae</taxon>
        <taxon>Gadiformes</taxon>
        <taxon>Gadoidei</taxon>
        <taxon>Merlucciidae</taxon>
        <taxon>Merluccius</taxon>
    </lineage>
</organism>
<proteinExistence type="predicted"/>
<keyword evidence="1" id="KW-0472">Membrane</keyword>
<protein>
    <submittedName>
        <fullName evidence="2">Syncytin-A</fullName>
    </submittedName>
</protein>
<dbReference type="Proteomes" id="UP001174136">
    <property type="component" value="Unassembled WGS sequence"/>
</dbReference>
<dbReference type="Gene3D" id="1.10.287.210">
    <property type="match status" value="1"/>
</dbReference>
<dbReference type="Pfam" id="PF00429">
    <property type="entry name" value="TLV_coat"/>
    <property type="match status" value="1"/>
</dbReference>
<reference evidence="2" key="1">
    <citation type="journal article" date="2023" name="Front. Mar. Sci.">
        <title>A new Merluccius polli reference genome to investigate the effects of global change in West African waters.</title>
        <authorList>
            <person name="Mateo J.L."/>
            <person name="Blanco-Fernandez C."/>
            <person name="Garcia-Vazquez E."/>
            <person name="Machado-Schiaffino G."/>
        </authorList>
    </citation>
    <scope>NUCLEOTIDE SEQUENCE</scope>
    <source>
        <strain evidence="2">C29</strain>
        <tissue evidence="2">Fin</tissue>
    </source>
</reference>